<dbReference type="Pfam" id="PF03190">
    <property type="entry name" value="Thioredox_DsbH"/>
    <property type="match status" value="1"/>
</dbReference>
<protein>
    <recommendedName>
        <fullName evidence="1">Spermatogenesis-associated protein 20-like TRX domain-containing protein</fullName>
    </recommendedName>
</protein>
<dbReference type="InterPro" id="IPR004879">
    <property type="entry name" value="Ssp411-like_TRX"/>
</dbReference>
<dbReference type="PIRSF" id="PIRSF006402">
    <property type="entry name" value="UCP006402_thioredoxin"/>
    <property type="match status" value="1"/>
</dbReference>
<dbReference type="CDD" id="cd02955">
    <property type="entry name" value="SSP411"/>
    <property type="match status" value="1"/>
</dbReference>
<comment type="caution">
    <text evidence="2">The sequence shown here is derived from an EMBL/GenBank/DDBJ whole genome shotgun (WGS) entry which is preliminary data.</text>
</comment>
<proteinExistence type="predicted"/>
<evidence type="ECO:0000259" key="1">
    <source>
        <dbReference type="Pfam" id="PF03190"/>
    </source>
</evidence>
<dbReference type="SUPFAM" id="SSF48208">
    <property type="entry name" value="Six-hairpin glycosidases"/>
    <property type="match status" value="1"/>
</dbReference>
<gene>
    <name evidence="2" type="ORF">Pfl04_11910</name>
</gene>
<evidence type="ECO:0000313" key="3">
    <source>
        <dbReference type="Proteomes" id="UP000653674"/>
    </source>
</evidence>
<dbReference type="AlphaFoldDB" id="A0A8J3LJB0"/>
<accession>A0A8J3LJB0</accession>
<dbReference type="Proteomes" id="UP000653674">
    <property type="component" value="Unassembled WGS sequence"/>
</dbReference>
<sequence length="663" mass="71827">MANRLADATSPYLQQHADNPVDWWQWGPEAFDEARRRDVPVLISIGYAACHWCHVMAHECFEHEGVAAVVNEACVPIKVDREERPDVDAVYMTATQAMTGQGGWPMTVFATPDGEPFFCGTYFPRPNFVRLVQSVSDAWHNNRDAVLRQSSAVVDAIRRASGQDLPAGPMSPAVLDAAAGSLSREYDEQYGGFGDAPKFPPHMNLLFLLRHYQRTGSSRSLEMARGTCEAMARGGIYDQLAGGFARYSVDRTWTVPHFEKMLYDNALLLRVYTHLWRLTGDELALRVARETTDFLLEQMRTGEGGFASALDADTNGVEGLTYVWTPAGLAEVLGDDDAAWAARVFNVTEAGTFEHGTSVLQLPVDPDDQGRFERVRALLRDARAERPQPERDEKVVAAWNGLTVTALVEYLSIIGDRESNGLAIEAALLQAGKALVRHIVDGRLRRVSRDGVVGEPLGVLEDYGAVAEAFCALHEFTAEGEWLDLAGRLIDHALEHFADGSGGFYDTADYAEQLVARPADPTDNATPSGLSAITAALTTYSALTGDKRYRDAADLALTKIAALAAQHARFAGYSCATGEALLSGPYEIAIAGPGGEVEPFLEAAWRAAPPGAVIVAGEPDTPGVPLLVGRPLRDGRVTAYVCRGFVCDAPVTTVDELVAKLSS</sequence>
<dbReference type="InterPro" id="IPR036249">
    <property type="entry name" value="Thioredoxin-like_sf"/>
</dbReference>
<dbReference type="EMBL" id="BONU01000005">
    <property type="protein sequence ID" value="GIG72787.1"/>
    <property type="molecule type" value="Genomic_DNA"/>
</dbReference>
<name>A0A8J3LJB0_9ACTN</name>
<dbReference type="PROSITE" id="PS50276">
    <property type="entry name" value="PANCREATIC_HORMONE_2"/>
    <property type="match status" value="1"/>
</dbReference>
<dbReference type="Gene3D" id="1.50.10.10">
    <property type="match status" value="1"/>
</dbReference>
<dbReference type="RefSeq" id="WP_168075751.1">
    <property type="nucleotide sequence ID" value="NZ_BAAAQJ010000019.1"/>
</dbReference>
<dbReference type="InterPro" id="IPR008928">
    <property type="entry name" value="6-hairpin_glycosidase_sf"/>
</dbReference>
<dbReference type="SUPFAM" id="SSF52833">
    <property type="entry name" value="Thioredoxin-like"/>
    <property type="match status" value="1"/>
</dbReference>
<keyword evidence="3" id="KW-1185">Reference proteome</keyword>
<organism evidence="2 3">
    <name type="scientific">Planosporangium flavigriseum</name>
    <dbReference type="NCBI Taxonomy" id="373681"/>
    <lineage>
        <taxon>Bacteria</taxon>
        <taxon>Bacillati</taxon>
        <taxon>Actinomycetota</taxon>
        <taxon>Actinomycetes</taxon>
        <taxon>Micromonosporales</taxon>
        <taxon>Micromonosporaceae</taxon>
        <taxon>Planosporangium</taxon>
    </lineage>
</organism>
<dbReference type="PANTHER" id="PTHR42899">
    <property type="entry name" value="SPERMATOGENESIS-ASSOCIATED PROTEIN 20"/>
    <property type="match status" value="1"/>
</dbReference>
<feature type="domain" description="Spermatogenesis-associated protein 20-like TRX" evidence="1">
    <location>
        <begin position="3"/>
        <end position="157"/>
    </location>
</feature>
<evidence type="ECO:0000313" key="2">
    <source>
        <dbReference type="EMBL" id="GIG72787.1"/>
    </source>
</evidence>
<reference evidence="2" key="1">
    <citation type="submission" date="2021-01" db="EMBL/GenBank/DDBJ databases">
        <title>Whole genome shotgun sequence of Planosporangium flavigriseum NBRC 105377.</title>
        <authorList>
            <person name="Komaki H."/>
            <person name="Tamura T."/>
        </authorList>
    </citation>
    <scope>NUCLEOTIDE SEQUENCE</scope>
    <source>
        <strain evidence="2">NBRC 105377</strain>
    </source>
</reference>
<dbReference type="PANTHER" id="PTHR42899:SF1">
    <property type="entry name" value="SPERMATOGENESIS-ASSOCIATED PROTEIN 20"/>
    <property type="match status" value="1"/>
</dbReference>
<dbReference type="GO" id="GO:0005975">
    <property type="term" value="P:carbohydrate metabolic process"/>
    <property type="evidence" value="ECO:0007669"/>
    <property type="project" value="InterPro"/>
</dbReference>
<dbReference type="InterPro" id="IPR012341">
    <property type="entry name" value="6hp_glycosidase-like_sf"/>
</dbReference>
<dbReference type="InterPro" id="IPR024705">
    <property type="entry name" value="Ssp411"/>
</dbReference>
<dbReference type="Gene3D" id="3.40.30.10">
    <property type="entry name" value="Glutaredoxin"/>
    <property type="match status" value="1"/>
</dbReference>